<dbReference type="Gene3D" id="1.20.1280.290">
    <property type="match status" value="1"/>
</dbReference>
<accession>A0A811T0F5</accession>
<reference evidence="6" key="1">
    <citation type="submission" date="2020-10" db="EMBL/GenBank/DDBJ databases">
        <authorList>
            <person name="Hahn C.J."/>
            <person name="Laso-Perez R."/>
            <person name="Vulcano F."/>
            <person name="Vaziourakis K.-M."/>
            <person name="Stokke R."/>
            <person name="Steen I.H."/>
            <person name="Teske A."/>
            <person name="Boetius A."/>
            <person name="Liebeke M."/>
            <person name="Amann R."/>
            <person name="Knittel K."/>
        </authorList>
    </citation>
    <scope>NUCLEOTIDE SEQUENCE</scope>
    <source>
        <strain evidence="6">Gfbio:e3339647-f889-4370-9287-4fb5cb688e4c:AG392E03_GoMArc1</strain>
    </source>
</reference>
<evidence type="ECO:0000313" key="7">
    <source>
        <dbReference type="Proteomes" id="UP000606624"/>
    </source>
</evidence>
<dbReference type="Pfam" id="PF04193">
    <property type="entry name" value="PQ-loop"/>
    <property type="match status" value="1"/>
</dbReference>
<dbReference type="EMBL" id="CAJHIN010000004">
    <property type="protein sequence ID" value="CAD6490243.1"/>
    <property type="molecule type" value="Genomic_DNA"/>
</dbReference>
<keyword evidence="3 5" id="KW-1133">Transmembrane helix</keyword>
<comment type="subcellular location">
    <subcellularLocation>
        <location evidence="1">Membrane</location>
        <topology evidence="1">Multi-pass membrane protein</topology>
    </subcellularLocation>
</comment>
<gene>
    <name evidence="6" type="ORF">KFBDDELM_00121</name>
</gene>
<feature type="transmembrane region" description="Helical" evidence="5">
    <location>
        <begin position="6"/>
        <end position="24"/>
    </location>
</feature>
<organism evidence="6 7">
    <name type="scientific">Candidatus Argoarchaeum ethanivorans</name>
    <dbReference type="NCBI Taxonomy" id="2608793"/>
    <lineage>
        <taxon>Archaea</taxon>
        <taxon>Methanobacteriati</taxon>
        <taxon>Methanobacteriota</taxon>
        <taxon>Stenosarchaea group</taxon>
        <taxon>Methanomicrobia</taxon>
        <taxon>Methanosarcinales</taxon>
        <taxon>Methanosarcinales incertae sedis</taxon>
        <taxon>GOM Arc I cluster</taxon>
        <taxon>Candidatus Argoarchaeum</taxon>
    </lineage>
</organism>
<evidence type="ECO:0000256" key="5">
    <source>
        <dbReference type="SAM" id="Phobius"/>
    </source>
</evidence>
<dbReference type="GO" id="GO:0016020">
    <property type="term" value="C:membrane"/>
    <property type="evidence" value="ECO:0007669"/>
    <property type="project" value="UniProtKB-SubCell"/>
</dbReference>
<dbReference type="NCBIfam" id="NF037968">
    <property type="entry name" value="SemiSWEET_2"/>
    <property type="match status" value="1"/>
</dbReference>
<feature type="transmembrane region" description="Helical" evidence="5">
    <location>
        <begin position="36"/>
        <end position="56"/>
    </location>
</feature>
<feature type="transmembrane region" description="Helical" evidence="5">
    <location>
        <begin position="62"/>
        <end position="81"/>
    </location>
</feature>
<evidence type="ECO:0000256" key="3">
    <source>
        <dbReference type="ARBA" id="ARBA00022989"/>
    </source>
</evidence>
<name>A0A811T0F5_9EURY</name>
<sequence>MNLVTILGLVAATCTTISFLPQAIKTIRSKHTKDLSFGMYAVLTIGVFLWFVYGIFIKDIPVILANGITLLFTATILYLIIKYK</sequence>
<keyword evidence="4 5" id="KW-0472">Membrane</keyword>
<evidence type="ECO:0000313" key="6">
    <source>
        <dbReference type="EMBL" id="CAD6490243.1"/>
    </source>
</evidence>
<dbReference type="GO" id="GO:0051119">
    <property type="term" value="F:sugar transmembrane transporter activity"/>
    <property type="evidence" value="ECO:0007669"/>
    <property type="project" value="InterPro"/>
</dbReference>
<dbReference type="AlphaFoldDB" id="A0A811T0F5"/>
<dbReference type="Proteomes" id="UP000606624">
    <property type="component" value="Unassembled WGS sequence"/>
</dbReference>
<protein>
    <submittedName>
        <fullName evidence="6">PQ loop repeat protein</fullName>
    </submittedName>
</protein>
<evidence type="ECO:0000256" key="2">
    <source>
        <dbReference type="ARBA" id="ARBA00022692"/>
    </source>
</evidence>
<comment type="caution">
    <text evidence="6">The sequence shown here is derived from an EMBL/GenBank/DDBJ whole genome shotgun (WGS) entry which is preliminary data.</text>
</comment>
<evidence type="ECO:0000256" key="4">
    <source>
        <dbReference type="ARBA" id="ARBA00023136"/>
    </source>
</evidence>
<evidence type="ECO:0000256" key="1">
    <source>
        <dbReference type="ARBA" id="ARBA00004141"/>
    </source>
</evidence>
<dbReference type="InterPro" id="IPR006603">
    <property type="entry name" value="PQ-loop_rpt"/>
</dbReference>
<keyword evidence="2 5" id="KW-0812">Transmembrane</keyword>
<dbReference type="InterPro" id="IPR047662">
    <property type="entry name" value="SemiSWEET"/>
</dbReference>
<proteinExistence type="predicted"/>